<name>A0ABW3LCD0_9BACL</name>
<feature type="domain" description="Competence protein CoiA-like N-terminal" evidence="2">
    <location>
        <begin position="19"/>
        <end position="66"/>
    </location>
</feature>
<dbReference type="InterPro" id="IPR057253">
    <property type="entry name" value="CoiA-like_N"/>
</dbReference>
<comment type="caution">
    <text evidence="3">The sequence shown here is derived from an EMBL/GenBank/DDBJ whole genome shotgun (WGS) entry which is preliminary data.</text>
</comment>
<dbReference type="Proteomes" id="UP001597109">
    <property type="component" value="Unassembled WGS sequence"/>
</dbReference>
<dbReference type="PIRSF" id="PIRSF007487">
    <property type="entry name" value="Competence-induced_CoiA_bac"/>
    <property type="match status" value="1"/>
</dbReference>
<keyword evidence="4" id="KW-1185">Reference proteome</keyword>
<dbReference type="InterPro" id="IPR010330">
    <property type="entry name" value="CoiA_nuc"/>
</dbReference>
<dbReference type="RefSeq" id="WP_379081879.1">
    <property type="nucleotide sequence ID" value="NZ_JBHTKI010000008.1"/>
</dbReference>
<evidence type="ECO:0000313" key="3">
    <source>
        <dbReference type="EMBL" id="MFD1031188.1"/>
    </source>
</evidence>
<organism evidence="3 4">
    <name type="scientific">Metaplanococcus flavidus</name>
    <dbReference type="NCBI Taxonomy" id="569883"/>
    <lineage>
        <taxon>Bacteria</taxon>
        <taxon>Bacillati</taxon>
        <taxon>Bacillota</taxon>
        <taxon>Bacilli</taxon>
        <taxon>Bacillales</taxon>
        <taxon>Caryophanaceae</taxon>
        <taxon>Metaplanococcus</taxon>
    </lineage>
</organism>
<gene>
    <name evidence="3" type="ORF">ACFQ1X_07040</name>
</gene>
<proteinExistence type="predicted"/>
<evidence type="ECO:0000313" key="4">
    <source>
        <dbReference type="Proteomes" id="UP001597109"/>
    </source>
</evidence>
<dbReference type="Pfam" id="PF06054">
    <property type="entry name" value="CoiA_nuc"/>
    <property type="match status" value="1"/>
</dbReference>
<dbReference type="InterPro" id="IPR021176">
    <property type="entry name" value="Competence-induced_CoiA"/>
</dbReference>
<feature type="domain" description="Competence protein CoiA nuclease-like" evidence="1">
    <location>
        <begin position="71"/>
        <end position="216"/>
    </location>
</feature>
<dbReference type="EMBL" id="JBHTKI010000008">
    <property type="protein sequence ID" value="MFD1031188.1"/>
    <property type="molecule type" value="Genomic_DNA"/>
</dbReference>
<reference evidence="4" key="1">
    <citation type="journal article" date="2019" name="Int. J. Syst. Evol. Microbiol.">
        <title>The Global Catalogue of Microorganisms (GCM) 10K type strain sequencing project: providing services to taxonomists for standard genome sequencing and annotation.</title>
        <authorList>
            <consortium name="The Broad Institute Genomics Platform"/>
            <consortium name="The Broad Institute Genome Sequencing Center for Infectious Disease"/>
            <person name="Wu L."/>
            <person name="Ma J."/>
        </authorList>
    </citation>
    <scope>NUCLEOTIDE SEQUENCE [LARGE SCALE GENOMIC DNA]</scope>
    <source>
        <strain evidence="4">CCUG 56756</strain>
    </source>
</reference>
<evidence type="ECO:0000259" key="1">
    <source>
        <dbReference type="Pfam" id="PF06054"/>
    </source>
</evidence>
<accession>A0ABW3LCD0</accession>
<evidence type="ECO:0000259" key="2">
    <source>
        <dbReference type="Pfam" id="PF25164"/>
    </source>
</evidence>
<sequence length="368" mass="42400">MTAILIAKTEGEQVIDLIKNYSRQELLELRSNSKFTCPDCGNILYLKIGNIKIPHFAHKSHSDCDSYSESESSLHLQGKILLHKFFTAKNFKVELEKYMPEIRQRADLLVDSRTVIEFQCSAISAHDVVRRTAAYKAVGLYPTWIFGNNEKPENRIQVIHLMEYQKKMLINHEHTKYLLLLNPSTGQFTYYSNLFFISGNRWVGKISSLPANKQTFPFAVPKRLGRKDFETMYSVFALARTAFIRSQLFAKNRYQNPFWLLCYKLGLDIRNVPATIGVPIAGAECIAEHAVIWQLKTVRALEQGKSVSDLISSMKIKLSNKGDAAQLEKVMQDYTSFIHYMAGQNNDCERQMEGLYDIYCKRVRKLRK</sequence>
<protein>
    <submittedName>
        <fullName evidence="3">Competence protein CoiA</fullName>
    </submittedName>
</protein>
<dbReference type="Pfam" id="PF25164">
    <property type="entry name" value="CoiA_N"/>
    <property type="match status" value="1"/>
</dbReference>